<dbReference type="Proteomes" id="UP000712600">
    <property type="component" value="Unassembled WGS sequence"/>
</dbReference>
<organism evidence="1 2">
    <name type="scientific">Brassica cretica</name>
    <name type="common">Mustard</name>
    <dbReference type="NCBI Taxonomy" id="69181"/>
    <lineage>
        <taxon>Eukaryota</taxon>
        <taxon>Viridiplantae</taxon>
        <taxon>Streptophyta</taxon>
        <taxon>Embryophyta</taxon>
        <taxon>Tracheophyta</taxon>
        <taxon>Spermatophyta</taxon>
        <taxon>Magnoliopsida</taxon>
        <taxon>eudicotyledons</taxon>
        <taxon>Gunneridae</taxon>
        <taxon>Pentapetalae</taxon>
        <taxon>rosids</taxon>
        <taxon>malvids</taxon>
        <taxon>Brassicales</taxon>
        <taxon>Brassicaceae</taxon>
        <taxon>Brassiceae</taxon>
        <taxon>Brassica</taxon>
    </lineage>
</organism>
<evidence type="ECO:0000313" key="2">
    <source>
        <dbReference type="Proteomes" id="UP000712600"/>
    </source>
</evidence>
<accession>A0A8S9QYH9</accession>
<gene>
    <name evidence="1" type="ORF">F2Q69_00011868</name>
</gene>
<comment type="caution">
    <text evidence="1">The sequence shown here is derived from an EMBL/GenBank/DDBJ whole genome shotgun (WGS) entry which is preliminary data.</text>
</comment>
<protein>
    <submittedName>
        <fullName evidence="1">Uncharacterized protein</fullName>
    </submittedName>
</protein>
<name>A0A8S9QYH9_BRACR</name>
<dbReference type="EMBL" id="QGKX02000996">
    <property type="protein sequence ID" value="KAF3558126.1"/>
    <property type="molecule type" value="Genomic_DNA"/>
</dbReference>
<proteinExistence type="predicted"/>
<sequence length="105" mass="11855">MNLIREITAVKIIVTDPPQDKNRVMATIKMENDASVTMSLFDAQAVKIHNQLEKMGGDPRVVIITRVNPRMVGGDLPGPPRHKGKEANVVLNNYGVRPRQRYYLF</sequence>
<dbReference type="AlphaFoldDB" id="A0A8S9QYH9"/>
<evidence type="ECO:0000313" key="1">
    <source>
        <dbReference type="EMBL" id="KAF3558126.1"/>
    </source>
</evidence>
<reference evidence="1" key="1">
    <citation type="submission" date="2019-12" db="EMBL/GenBank/DDBJ databases">
        <title>Genome sequencing and annotation of Brassica cretica.</title>
        <authorList>
            <person name="Studholme D.J."/>
            <person name="Sarris P."/>
        </authorList>
    </citation>
    <scope>NUCLEOTIDE SEQUENCE</scope>
    <source>
        <strain evidence="1">PFS-109/04</strain>
        <tissue evidence="1">Leaf</tissue>
    </source>
</reference>